<feature type="repeat" description="ANK" evidence="3">
    <location>
        <begin position="1908"/>
        <end position="1940"/>
    </location>
</feature>
<dbReference type="InterPro" id="IPR027417">
    <property type="entry name" value="P-loop_NTPase"/>
</dbReference>
<sequence>MDSENKNLETAKIKNANEVPRELENPKNQQEDLTQYKQEPQNFRVRKRCRRASTSNDDTQSTKNSNLFVATRKKQIKKISGLLNDGANINAKNGSGQTILHIAIQNNYKDMVGFLLKYKEVKIDMPNKDGETALDLAEYLGRQEIFQMLKNYNKQEADIPEGVMKKKTKLEEALSSGIKQNIQQDSAKQSSIRLPLQKRKINFRNEAEDKLKRVRLNNESDESPKGLKGDSIDLKKDTYHKGGLVHSLHGNIYQLKLLMLFLKRALDKGYEFNLGTEVEDAGKFDDIVFKYKRKDKSGKTEIRFVQAKHKQDESKRITAHDLLTDKDGDFSLQKYFISYSKIKKKHGFNKCELKDFILYTNIKFDSDNLGQAEIKIEKIEANDDILITKSGNSAVHNKLIIQKDHKLYEQLRETSDSYLLAKKLAQHISDGKPLQLSTNIFKLYHVPLCETVFHVQEVHVKNKKGNFVSQKYVKFRNDFLTGNKLPENVRNFRNVLKLVLKKENNENAFQQELKGKELGVSSNFGQEFKLENNPIISEPEKFAEKIADIINNAKENTINITRKSNVIKDNIDKLGGHILVQDAEDPHLMKFRRLFFDTDNKLPGNLEKLKSALKKVFEMKEIDFNVLRRYKYKISNFKTCKETHEEKLLYSKSTLPNDNIADEEIKEFFEKLVFAVGQPNEVDLGEIIIKEIGEDSQFNLLNADLVSYSFQGKMLEWFKEKRPEKGKEGLWLNAESGKKFLDSIERQVSSLISIGLSLPYSEKLQAYGITFNMKNLLNKLKTFLSKDSKIFHIITPEKTILNAIHVYSALAKLKNQEGFEQYNQEDSYIFIRLTTLLRSKIKKRVMDAFKSKDNHNLLIIDCKSVPLLNQIQEIEELYNNLDGVIKSNKNKKIIFINTKDNDALAKKFATDSTKYKSEIDSNGFNDLTKESQQKLLEREVILQGRKINLNKLIDNSDQSSKKIIDVKTLVQLITNEAIEIGNKPLGTSDLEGVYSDLFEEVEIKTFVDKLLSEKLSVVYIISGIPRLHKANELIKSLSSNIERSKVNFLKSRIGELNQHDIMRAINQNIQVADDQFKEKDFKEICHNNPESKIYWFILKNRGNKSVFILARIYNPDFYLEGQRFNNEVVIEKNVKEQLGSSTLSEVYVISAKDKNEVLGWFQFTDDQKQRQFEENCQNNKIKFVTSEHNLEVFFQELIKQNKTKTYHLLKFVRDQLIWCKTHGSLQNLRKYRGKDYKTAKPLIGEDDLIKDIKDKKVSIIAGDPGIGKSTTMVKLYGLKYELQPGIEESIIKSHWVFRINLKDHLELIRNIDFANNKLETEIVNKIAEFLSQVDKGLRNDFARSLLSMALVKQHFTKPLLIAFDGFDEVLDKADRDKIISLLTHLKDKTEAKFWITTRLHYEKTLEDALSTFAIKLDPMDALTTNKFIKNYLNNRFSLMLSHNEFEEIFGNSDDVIENSRIQEYTEAFLSKMREVFKGDVSKFIGTPLQLYLMLEGSAGHFKKWVRDNNVQSPDFSYLGNDIWGVYENFVDRKYKTYFKKADVTVALRQEQDKETFEAYHKDLAQSLILKLKPKENLKKFKDIVLTAGIIRSDGSNIDFIHPTFREYFATKVLIHWIKKWTEESQSALTHLQKKKQAYFLKEILLKPDYQVIRAFLNAKFLTEKMSNIRLQEEYYDKDLLFQAAQENNVGIACFVLDNFKDANVNARDNHDWTVLHRAAESGNYDMVQFLVGKGGNIDTIDNCGKTVLHCAALYGSLDIVQFLVNKGAKVNVIKDYDMTVLHSAACYSCWDIVQFLVAKGANVDATTKNGDTVLHWAVLSNSLDIVQFLVARGANVNATNNDGNTVLHTIAEYDSYDIVQFLVAKGANVDATNKDGNTVLHRAAESGNYDIVQFLMAKGANINATNNDGNTVLHRAAKSHNYNVVQLLVAKGANIDATNKDGSTVLHVAAESGNYDTVQFLVTKGANVDARNKYSNTVLHLAAEYGNLDIVEYLVAKGANVNATNTDGHTVLHWAALNNSLDVVQFLVAKGANVNAMDNNGNTVLNWAAESNNLDMVPFLMAKVPNVNE</sequence>
<feature type="compositionally biased region" description="Polar residues" evidence="4">
    <location>
        <begin position="26"/>
        <end position="41"/>
    </location>
</feature>
<dbReference type="Gene3D" id="1.25.40.20">
    <property type="entry name" value="Ankyrin repeat-containing domain"/>
    <property type="match status" value="6"/>
</dbReference>
<feature type="repeat" description="ANK" evidence="3">
    <location>
        <begin position="1743"/>
        <end position="1775"/>
    </location>
</feature>
<feature type="repeat" description="ANK" evidence="3">
    <location>
        <begin position="1842"/>
        <end position="1874"/>
    </location>
</feature>
<feature type="compositionally biased region" description="Basic and acidic residues" evidence="4">
    <location>
        <begin position="1"/>
        <end position="12"/>
    </location>
</feature>
<proteinExistence type="predicted"/>
<feature type="repeat" description="ANK" evidence="3">
    <location>
        <begin position="2007"/>
        <end position="2039"/>
    </location>
</feature>
<dbReference type="Pfam" id="PF12796">
    <property type="entry name" value="Ank_2"/>
    <property type="match status" value="4"/>
</dbReference>
<protein>
    <submittedName>
        <fullName evidence="5">Uncharacterized protein</fullName>
    </submittedName>
</protein>
<feature type="region of interest" description="Disordered" evidence="4">
    <location>
        <begin position="1"/>
        <end position="63"/>
    </location>
</feature>
<evidence type="ECO:0000256" key="4">
    <source>
        <dbReference type="SAM" id="MobiDB-lite"/>
    </source>
</evidence>
<evidence type="ECO:0000256" key="3">
    <source>
        <dbReference type="PROSITE-ProRule" id="PRU00023"/>
    </source>
</evidence>
<feature type="repeat" description="ANK" evidence="3">
    <location>
        <begin position="1776"/>
        <end position="1808"/>
    </location>
</feature>
<dbReference type="SUPFAM" id="SSF48403">
    <property type="entry name" value="Ankyrin repeat"/>
    <property type="match status" value="2"/>
</dbReference>
<dbReference type="SUPFAM" id="SSF52540">
    <property type="entry name" value="P-loop containing nucleoside triphosphate hydrolases"/>
    <property type="match status" value="1"/>
</dbReference>
<comment type="caution">
    <text evidence="5">The sequence shown here is derived from an EMBL/GenBank/DDBJ whole genome shotgun (WGS) entry which is preliminary data.</text>
</comment>
<feature type="repeat" description="ANK" evidence="3">
    <location>
        <begin position="1710"/>
        <end position="1742"/>
    </location>
</feature>
<dbReference type="InterPro" id="IPR002110">
    <property type="entry name" value="Ankyrin_rpt"/>
</dbReference>
<dbReference type="Pfam" id="PF13637">
    <property type="entry name" value="Ank_4"/>
    <property type="match status" value="1"/>
</dbReference>
<reference evidence="5 6" key="1">
    <citation type="submission" date="2024-05" db="EMBL/GenBank/DDBJ databases">
        <title>Genetic variation in Jamaican populations of the coffee berry borer (Hypothenemus hampei).</title>
        <authorList>
            <person name="Errbii M."/>
            <person name="Myrie A."/>
        </authorList>
    </citation>
    <scope>NUCLEOTIDE SEQUENCE [LARGE SCALE GENOMIC DNA]</scope>
    <source>
        <strain evidence="5">JA-Hopewell-2020-01-JO</strain>
        <tissue evidence="5">Whole body</tissue>
    </source>
</reference>
<dbReference type="PANTHER" id="PTHR24188">
    <property type="entry name" value="ANKYRIN REPEAT PROTEIN"/>
    <property type="match status" value="1"/>
</dbReference>
<evidence type="ECO:0000256" key="2">
    <source>
        <dbReference type="ARBA" id="ARBA00023043"/>
    </source>
</evidence>
<dbReference type="SMART" id="SM00248">
    <property type="entry name" value="ANK"/>
    <property type="match status" value="15"/>
</dbReference>
<feature type="repeat" description="ANK" evidence="3">
    <location>
        <begin position="1875"/>
        <end position="1907"/>
    </location>
</feature>
<dbReference type="PRINTS" id="PR01415">
    <property type="entry name" value="ANKYRIN"/>
</dbReference>
<evidence type="ECO:0000313" key="5">
    <source>
        <dbReference type="EMBL" id="KAL1513677.1"/>
    </source>
</evidence>
<evidence type="ECO:0000313" key="6">
    <source>
        <dbReference type="Proteomes" id="UP001566132"/>
    </source>
</evidence>
<feature type="repeat" description="ANK" evidence="3">
    <location>
        <begin position="2040"/>
        <end position="2069"/>
    </location>
</feature>
<keyword evidence="2 3" id="KW-0040">ANK repeat</keyword>
<dbReference type="InterPro" id="IPR036770">
    <property type="entry name" value="Ankyrin_rpt-contain_sf"/>
</dbReference>
<feature type="compositionally biased region" description="Polar residues" evidence="4">
    <location>
        <begin position="52"/>
        <end position="63"/>
    </location>
</feature>
<dbReference type="PROSITE" id="PS50297">
    <property type="entry name" value="ANK_REP_REGION"/>
    <property type="match status" value="10"/>
</dbReference>
<dbReference type="EMBL" id="JBDJPC010000002">
    <property type="protein sequence ID" value="KAL1513677.1"/>
    <property type="molecule type" value="Genomic_DNA"/>
</dbReference>
<name>A0ABD1F7V5_HYPHA</name>
<dbReference type="Proteomes" id="UP001566132">
    <property type="component" value="Unassembled WGS sequence"/>
</dbReference>
<dbReference type="PROSITE" id="PS50088">
    <property type="entry name" value="ANK_REPEAT"/>
    <property type="match status" value="11"/>
</dbReference>
<organism evidence="5 6">
    <name type="scientific">Hypothenemus hampei</name>
    <name type="common">Coffee berry borer</name>
    <dbReference type="NCBI Taxonomy" id="57062"/>
    <lineage>
        <taxon>Eukaryota</taxon>
        <taxon>Metazoa</taxon>
        <taxon>Ecdysozoa</taxon>
        <taxon>Arthropoda</taxon>
        <taxon>Hexapoda</taxon>
        <taxon>Insecta</taxon>
        <taxon>Pterygota</taxon>
        <taxon>Neoptera</taxon>
        <taxon>Endopterygota</taxon>
        <taxon>Coleoptera</taxon>
        <taxon>Polyphaga</taxon>
        <taxon>Cucujiformia</taxon>
        <taxon>Curculionidae</taxon>
        <taxon>Scolytinae</taxon>
        <taxon>Hypothenemus</taxon>
    </lineage>
</organism>
<feature type="repeat" description="ANK" evidence="3">
    <location>
        <begin position="1974"/>
        <end position="2006"/>
    </location>
</feature>
<dbReference type="PANTHER" id="PTHR24188:SF29">
    <property type="entry name" value="GH09064P"/>
    <property type="match status" value="1"/>
</dbReference>
<feature type="repeat" description="ANK" evidence="3">
    <location>
        <begin position="1941"/>
        <end position="1973"/>
    </location>
</feature>
<gene>
    <name evidence="5" type="ORF">ABEB36_003055</name>
</gene>
<keyword evidence="6" id="KW-1185">Reference proteome</keyword>
<feature type="repeat" description="ANK" evidence="3">
    <location>
        <begin position="1809"/>
        <end position="1841"/>
    </location>
</feature>
<keyword evidence="1" id="KW-0677">Repeat</keyword>
<evidence type="ECO:0000256" key="1">
    <source>
        <dbReference type="ARBA" id="ARBA00022737"/>
    </source>
</evidence>
<accession>A0ABD1F7V5</accession>